<dbReference type="InterPro" id="IPR000210">
    <property type="entry name" value="BTB/POZ_dom"/>
</dbReference>
<gene>
    <name evidence="3" type="ORF">Fcan01_06658</name>
</gene>
<dbReference type="AlphaFoldDB" id="A0A226EMI3"/>
<sequence length="690" mass="77728">MAARRRHFSTPSTASSSDDDDSDYAYPKEIKRPKSLGNLLYQYAQNTDSTTDLTILVGPNSVPVPGHKSVFIVMSEVFATQLDKQCWNEGISRQDEKMVIRFPEDVGEDSSRAFIKYLYTEEFEPSFVNTRHLSPSEQEHLILEVMALADLYLVKGLLELCDQKLSIRLGQDNCVLIYEHAKRYSAVTSIAHRAYKFFKRNIFILVNDILGPRRKKFDWTADTWRALLQEDYLIFVTEISLFRALLVWKDQDPESRFEDFKELAKFIRYPLMTQSEFSQYVTPSKALDPEDVIDIFVMFSSRESANCSKDVMTRLERFNSTPRRRKIASSSRKLMKYLSSASPEDIIILKEMTYEGIFNMESNDVTILGAGIGKTTLRSPKTSHPKPILCIFGTNCNVENLSILTSKIKNGRTTIVMQGSSNSLKNVEIGVHPIEIEHSAISGDDTFESIDSVSVISIDSDDEYFIPMAPRSDEVGDSSGTSSYDAENHCYYGCLIEGNRNIISNISVSGHSKGIYLNGCDNQFTNAEITDCEVGICVLQYRNRLESVTINNVKTGINLQGHESQLRGIKFVYPLIPDNEVEGAICAVNMMGCGHKIEDVKCQGLEDRNTRWSVDMTLCTSSCSITSCGPGQVTVRGLRNRLVDVKSANCLNVFGAEHTFDLCEANTLVLGPGLRKNCFRFSECRFQSEF</sequence>
<keyword evidence="4" id="KW-1185">Reference proteome</keyword>
<dbReference type="PANTHER" id="PTHR24410:SF23">
    <property type="entry name" value="BTB DOMAIN-CONTAINING PROTEIN-RELATED"/>
    <property type="match status" value="1"/>
</dbReference>
<proteinExistence type="predicted"/>
<organism evidence="3 4">
    <name type="scientific">Folsomia candida</name>
    <name type="common">Springtail</name>
    <dbReference type="NCBI Taxonomy" id="158441"/>
    <lineage>
        <taxon>Eukaryota</taxon>
        <taxon>Metazoa</taxon>
        <taxon>Ecdysozoa</taxon>
        <taxon>Arthropoda</taxon>
        <taxon>Hexapoda</taxon>
        <taxon>Collembola</taxon>
        <taxon>Entomobryomorpha</taxon>
        <taxon>Isotomoidea</taxon>
        <taxon>Isotomidae</taxon>
        <taxon>Proisotominae</taxon>
        <taxon>Folsomia</taxon>
    </lineage>
</organism>
<dbReference type="OrthoDB" id="6419105at2759"/>
<dbReference type="Proteomes" id="UP000198287">
    <property type="component" value="Unassembled WGS sequence"/>
</dbReference>
<feature type="domain" description="BTB" evidence="2">
    <location>
        <begin position="51"/>
        <end position="127"/>
    </location>
</feature>
<reference evidence="3 4" key="1">
    <citation type="submission" date="2015-12" db="EMBL/GenBank/DDBJ databases">
        <title>The genome of Folsomia candida.</title>
        <authorList>
            <person name="Faddeeva A."/>
            <person name="Derks M.F."/>
            <person name="Anvar Y."/>
            <person name="Smit S."/>
            <person name="Van Straalen N."/>
            <person name="Roelofs D."/>
        </authorList>
    </citation>
    <scope>NUCLEOTIDE SEQUENCE [LARGE SCALE GENOMIC DNA]</scope>
    <source>
        <strain evidence="3 4">VU population</strain>
        <tissue evidence="3">Whole body</tissue>
    </source>
</reference>
<dbReference type="SUPFAM" id="SSF54695">
    <property type="entry name" value="POZ domain"/>
    <property type="match status" value="1"/>
</dbReference>
<accession>A0A226EMI3</accession>
<evidence type="ECO:0000313" key="3">
    <source>
        <dbReference type="EMBL" id="OXA57971.1"/>
    </source>
</evidence>
<dbReference type="InterPro" id="IPR011050">
    <property type="entry name" value="Pectin_lyase_fold/virulence"/>
</dbReference>
<evidence type="ECO:0000313" key="4">
    <source>
        <dbReference type="Proteomes" id="UP000198287"/>
    </source>
</evidence>
<evidence type="ECO:0000256" key="1">
    <source>
        <dbReference type="SAM" id="MobiDB-lite"/>
    </source>
</evidence>
<dbReference type="PROSITE" id="PS50097">
    <property type="entry name" value="BTB"/>
    <property type="match status" value="1"/>
</dbReference>
<dbReference type="PANTHER" id="PTHR24410">
    <property type="entry name" value="HL07962P-RELATED"/>
    <property type="match status" value="1"/>
</dbReference>
<dbReference type="Pfam" id="PF07707">
    <property type="entry name" value="BACK"/>
    <property type="match status" value="1"/>
</dbReference>
<dbReference type="STRING" id="158441.A0A226EMI3"/>
<evidence type="ECO:0000259" key="2">
    <source>
        <dbReference type="PROSITE" id="PS50097"/>
    </source>
</evidence>
<protein>
    <submittedName>
        <fullName evidence="3">Kelch-like protein 11</fullName>
    </submittedName>
</protein>
<dbReference type="InterPro" id="IPR051481">
    <property type="entry name" value="BTB-POZ/Galectin-3-binding"/>
</dbReference>
<dbReference type="InterPro" id="IPR011333">
    <property type="entry name" value="SKP1/BTB/POZ_sf"/>
</dbReference>
<dbReference type="InterPro" id="IPR011705">
    <property type="entry name" value="BACK"/>
</dbReference>
<dbReference type="Pfam" id="PF00651">
    <property type="entry name" value="BTB"/>
    <property type="match status" value="1"/>
</dbReference>
<dbReference type="SMART" id="SM00225">
    <property type="entry name" value="BTB"/>
    <property type="match status" value="1"/>
</dbReference>
<dbReference type="EMBL" id="LNIX01000003">
    <property type="protein sequence ID" value="OXA57971.1"/>
    <property type="molecule type" value="Genomic_DNA"/>
</dbReference>
<feature type="region of interest" description="Disordered" evidence="1">
    <location>
        <begin position="1"/>
        <end position="27"/>
    </location>
</feature>
<dbReference type="SUPFAM" id="SSF51126">
    <property type="entry name" value="Pectin lyase-like"/>
    <property type="match status" value="1"/>
</dbReference>
<dbReference type="Gene3D" id="1.25.40.420">
    <property type="match status" value="1"/>
</dbReference>
<comment type="caution">
    <text evidence="3">The sequence shown here is derived from an EMBL/GenBank/DDBJ whole genome shotgun (WGS) entry which is preliminary data.</text>
</comment>
<name>A0A226EMI3_FOLCA</name>
<dbReference type="Gene3D" id="3.30.710.10">
    <property type="entry name" value="Potassium Channel Kv1.1, Chain A"/>
    <property type="match status" value="1"/>
</dbReference>